<dbReference type="AlphaFoldDB" id="A0A1I4VK11"/>
<reference evidence="2" key="1">
    <citation type="submission" date="2016-10" db="EMBL/GenBank/DDBJ databases">
        <authorList>
            <person name="Varghese N."/>
            <person name="Submissions S."/>
        </authorList>
    </citation>
    <scope>NUCLEOTIDE SEQUENCE [LARGE SCALE GENOMIC DNA]</scope>
    <source>
        <strain evidence="2">Nm44</strain>
    </source>
</reference>
<organism evidence="1 2">
    <name type="scientific">Nitrosomonas communis</name>
    <dbReference type="NCBI Taxonomy" id="44574"/>
    <lineage>
        <taxon>Bacteria</taxon>
        <taxon>Pseudomonadati</taxon>
        <taxon>Pseudomonadota</taxon>
        <taxon>Betaproteobacteria</taxon>
        <taxon>Nitrosomonadales</taxon>
        <taxon>Nitrosomonadaceae</taxon>
        <taxon>Nitrosomonas</taxon>
    </lineage>
</organism>
<accession>A0A1I4VK11</accession>
<sequence length="72" mass="8123">MSAYEADIYYTVDIINPYHQPVFVTGNIKYYSAIFEGTGIFEICFCLRMSPSEYAGAGKKKAQPRVVDPISF</sequence>
<evidence type="ECO:0000313" key="1">
    <source>
        <dbReference type="EMBL" id="SFN01572.1"/>
    </source>
</evidence>
<dbReference type="EMBL" id="FOUB01000085">
    <property type="protein sequence ID" value="SFN01572.1"/>
    <property type="molecule type" value="Genomic_DNA"/>
</dbReference>
<proteinExistence type="predicted"/>
<name>A0A1I4VK11_9PROT</name>
<keyword evidence="2" id="KW-1185">Reference proteome</keyword>
<protein>
    <submittedName>
        <fullName evidence="1">Uncharacterized protein</fullName>
    </submittedName>
</protein>
<dbReference type="Proteomes" id="UP000183287">
    <property type="component" value="Unassembled WGS sequence"/>
</dbReference>
<evidence type="ECO:0000313" key="2">
    <source>
        <dbReference type="Proteomes" id="UP000183287"/>
    </source>
</evidence>
<gene>
    <name evidence="1" type="ORF">SAMN05421863_108510</name>
</gene>